<protein>
    <recommendedName>
        <fullName evidence="6">Ribonuclease VapC</fullName>
        <shortName evidence="6">RNase VapC</shortName>
        <ecNumber evidence="6">3.1.-.-</ecNumber>
    </recommendedName>
    <alternativeName>
        <fullName evidence="6">Toxin VapC</fullName>
    </alternativeName>
</protein>
<evidence type="ECO:0000259" key="7">
    <source>
        <dbReference type="Pfam" id="PF01850"/>
    </source>
</evidence>
<gene>
    <name evidence="6" type="primary">vapC</name>
    <name evidence="8" type="ORF">GOARA_011_00140</name>
</gene>
<dbReference type="Proteomes" id="UP000035088">
    <property type="component" value="Unassembled WGS sequence"/>
</dbReference>
<reference evidence="8 9" key="1">
    <citation type="submission" date="2011-11" db="EMBL/GenBank/DDBJ databases">
        <title>Whole genome shotgun sequence of Gordonia araii NBRC 100433.</title>
        <authorList>
            <person name="Yoshida Y."/>
            <person name="Hosoyama A."/>
            <person name="Tsuchikane K."/>
            <person name="Katsumata H."/>
            <person name="Yamazaki S."/>
            <person name="Fujita N."/>
        </authorList>
    </citation>
    <scope>NUCLEOTIDE SEQUENCE [LARGE SCALE GENOMIC DNA]</scope>
    <source>
        <strain evidence="8 9">NBRC 100433</strain>
    </source>
</reference>
<comment type="similarity">
    <text evidence="6">Belongs to the PINc/VapC protein family.</text>
</comment>
<comment type="function">
    <text evidence="6">Toxic component of a toxin-antitoxin (TA) system. An RNase.</text>
</comment>
<dbReference type="GO" id="GO:0016787">
    <property type="term" value="F:hydrolase activity"/>
    <property type="evidence" value="ECO:0007669"/>
    <property type="project" value="UniProtKB-KW"/>
</dbReference>
<dbReference type="Pfam" id="PF01850">
    <property type="entry name" value="PIN"/>
    <property type="match status" value="1"/>
</dbReference>
<dbReference type="CDD" id="cd09854">
    <property type="entry name" value="PIN_VapC-like"/>
    <property type="match status" value="1"/>
</dbReference>
<dbReference type="GO" id="GO:0090729">
    <property type="term" value="F:toxin activity"/>
    <property type="evidence" value="ECO:0007669"/>
    <property type="project" value="UniProtKB-KW"/>
</dbReference>
<dbReference type="GO" id="GO:0004540">
    <property type="term" value="F:RNA nuclease activity"/>
    <property type="evidence" value="ECO:0007669"/>
    <property type="project" value="InterPro"/>
</dbReference>
<sequence>MIVLDAAILIAHLGVEDPHAEAALEILDTEERLAIHPLSLAEVLVHPARSGTESQTLEVIEKLGIEQVSHAPGEPVELARIRAATGLKMPDCCVLVAAEREASSLATFDRRLGEVARNRGVNVVGC</sequence>
<keyword evidence="3 6" id="KW-0479">Metal-binding</keyword>
<proteinExistence type="inferred from homology"/>
<evidence type="ECO:0000256" key="6">
    <source>
        <dbReference type="HAMAP-Rule" id="MF_00265"/>
    </source>
</evidence>
<keyword evidence="5 6" id="KW-0460">Magnesium</keyword>
<feature type="domain" description="PIN" evidence="7">
    <location>
        <begin position="2"/>
        <end position="117"/>
    </location>
</feature>
<evidence type="ECO:0000256" key="3">
    <source>
        <dbReference type="ARBA" id="ARBA00022723"/>
    </source>
</evidence>
<dbReference type="OrthoDB" id="3696351at2"/>
<dbReference type="AlphaFoldDB" id="G7GXS3"/>
<evidence type="ECO:0000256" key="4">
    <source>
        <dbReference type="ARBA" id="ARBA00022801"/>
    </source>
</evidence>
<dbReference type="InterPro" id="IPR029060">
    <property type="entry name" value="PIN-like_dom_sf"/>
</dbReference>
<comment type="cofactor">
    <cofactor evidence="6">
        <name>Mg(2+)</name>
        <dbReference type="ChEBI" id="CHEBI:18420"/>
    </cofactor>
</comment>
<evidence type="ECO:0000256" key="1">
    <source>
        <dbReference type="ARBA" id="ARBA00022649"/>
    </source>
</evidence>
<dbReference type="InterPro" id="IPR022907">
    <property type="entry name" value="VapC_family"/>
</dbReference>
<name>G7GXS3_9ACTN</name>
<keyword evidence="4 6" id="KW-0378">Hydrolase</keyword>
<keyword evidence="2 6" id="KW-0540">Nuclease</keyword>
<dbReference type="EMBL" id="BAEE01000011">
    <property type="protein sequence ID" value="GAB08398.1"/>
    <property type="molecule type" value="Genomic_DNA"/>
</dbReference>
<dbReference type="EC" id="3.1.-.-" evidence="6"/>
<keyword evidence="6" id="KW-0800">Toxin</keyword>
<feature type="binding site" evidence="6">
    <location>
        <position position="5"/>
    </location>
    <ligand>
        <name>Mg(2+)</name>
        <dbReference type="ChEBI" id="CHEBI:18420"/>
    </ligand>
</feature>
<dbReference type="RefSeq" id="WP_007320478.1">
    <property type="nucleotide sequence ID" value="NZ_BAEE01000011.1"/>
</dbReference>
<evidence type="ECO:0000256" key="5">
    <source>
        <dbReference type="ARBA" id="ARBA00022842"/>
    </source>
</evidence>
<dbReference type="InterPro" id="IPR002716">
    <property type="entry name" value="PIN_dom"/>
</dbReference>
<dbReference type="SUPFAM" id="SSF88723">
    <property type="entry name" value="PIN domain-like"/>
    <property type="match status" value="1"/>
</dbReference>
<dbReference type="HAMAP" id="MF_00265">
    <property type="entry name" value="VapC_Nob1"/>
    <property type="match status" value="1"/>
</dbReference>
<dbReference type="Gene3D" id="3.40.50.1010">
    <property type="entry name" value="5'-nuclease"/>
    <property type="match status" value="1"/>
</dbReference>
<dbReference type="STRING" id="1073574.GOARA_011_00140"/>
<evidence type="ECO:0000313" key="8">
    <source>
        <dbReference type="EMBL" id="GAB08398.1"/>
    </source>
</evidence>
<organism evidence="8 9">
    <name type="scientific">Gordonia araii NBRC 100433</name>
    <dbReference type="NCBI Taxonomy" id="1073574"/>
    <lineage>
        <taxon>Bacteria</taxon>
        <taxon>Bacillati</taxon>
        <taxon>Actinomycetota</taxon>
        <taxon>Actinomycetes</taxon>
        <taxon>Mycobacteriales</taxon>
        <taxon>Gordoniaceae</taxon>
        <taxon>Gordonia</taxon>
    </lineage>
</organism>
<keyword evidence="1 6" id="KW-1277">Toxin-antitoxin system</keyword>
<feature type="binding site" evidence="6">
    <location>
        <position position="91"/>
    </location>
    <ligand>
        <name>Mg(2+)</name>
        <dbReference type="ChEBI" id="CHEBI:18420"/>
    </ligand>
</feature>
<evidence type="ECO:0000313" key="9">
    <source>
        <dbReference type="Proteomes" id="UP000035088"/>
    </source>
</evidence>
<accession>G7GXS3</accession>
<evidence type="ECO:0000256" key="2">
    <source>
        <dbReference type="ARBA" id="ARBA00022722"/>
    </source>
</evidence>
<dbReference type="GO" id="GO:0000287">
    <property type="term" value="F:magnesium ion binding"/>
    <property type="evidence" value="ECO:0007669"/>
    <property type="project" value="UniProtKB-UniRule"/>
</dbReference>
<keyword evidence="9" id="KW-1185">Reference proteome</keyword>
<comment type="caution">
    <text evidence="8">The sequence shown here is derived from an EMBL/GenBank/DDBJ whole genome shotgun (WGS) entry which is preliminary data.</text>
</comment>